<keyword evidence="3" id="KW-1185">Reference proteome</keyword>
<dbReference type="PANTHER" id="PTHR43162">
    <property type="match status" value="1"/>
</dbReference>
<accession>A0A9X2VGS4</accession>
<evidence type="ECO:0000259" key="1">
    <source>
        <dbReference type="Pfam" id="PF13460"/>
    </source>
</evidence>
<dbReference type="InterPro" id="IPR036291">
    <property type="entry name" value="NAD(P)-bd_dom_sf"/>
</dbReference>
<proteinExistence type="predicted"/>
<protein>
    <submittedName>
        <fullName evidence="2">NAD(P)H-binding protein</fullName>
    </submittedName>
</protein>
<dbReference type="Proteomes" id="UP001141259">
    <property type="component" value="Unassembled WGS sequence"/>
</dbReference>
<feature type="domain" description="NAD(P)-binding" evidence="1">
    <location>
        <begin position="8"/>
        <end position="182"/>
    </location>
</feature>
<dbReference type="AlphaFoldDB" id="A0A9X2VGS4"/>
<dbReference type="InterPro" id="IPR016040">
    <property type="entry name" value="NAD(P)-bd_dom"/>
</dbReference>
<dbReference type="Pfam" id="PF13460">
    <property type="entry name" value="NAD_binding_10"/>
    <property type="match status" value="1"/>
</dbReference>
<dbReference type="Gene3D" id="3.40.50.720">
    <property type="entry name" value="NAD(P)-binding Rossmann-like Domain"/>
    <property type="match status" value="1"/>
</dbReference>
<organism evidence="2 3">
    <name type="scientific">Umezawaea endophytica</name>
    <dbReference type="NCBI Taxonomy" id="1654476"/>
    <lineage>
        <taxon>Bacteria</taxon>
        <taxon>Bacillati</taxon>
        <taxon>Actinomycetota</taxon>
        <taxon>Actinomycetes</taxon>
        <taxon>Pseudonocardiales</taxon>
        <taxon>Pseudonocardiaceae</taxon>
        <taxon>Umezawaea</taxon>
    </lineage>
</organism>
<evidence type="ECO:0000313" key="3">
    <source>
        <dbReference type="Proteomes" id="UP001141259"/>
    </source>
</evidence>
<dbReference type="SUPFAM" id="SSF51735">
    <property type="entry name" value="NAD(P)-binding Rossmann-fold domains"/>
    <property type="match status" value="1"/>
</dbReference>
<dbReference type="RefSeq" id="WP_259621684.1">
    <property type="nucleotide sequence ID" value="NZ_JANYMP010000002.1"/>
</dbReference>
<dbReference type="PANTHER" id="PTHR43162:SF1">
    <property type="entry name" value="PRESTALK A DIFFERENTIATION PROTEIN A"/>
    <property type="match status" value="1"/>
</dbReference>
<gene>
    <name evidence="2" type="ORF">NZH93_04845</name>
</gene>
<dbReference type="Gene3D" id="3.90.25.10">
    <property type="entry name" value="UDP-galactose 4-epimerase, domain 1"/>
    <property type="match status" value="1"/>
</dbReference>
<name>A0A9X2VGS4_9PSEU</name>
<evidence type="ECO:0000313" key="2">
    <source>
        <dbReference type="EMBL" id="MCS7476172.1"/>
    </source>
</evidence>
<reference evidence="2" key="1">
    <citation type="submission" date="2022-08" db="EMBL/GenBank/DDBJ databases">
        <authorList>
            <person name="Tistechok S."/>
            <person name="Samborskyy M."/>
            <person name="Roman I."/>
        </authorList>
    </citation>
    <scope>NUCLEOTIDE SEQUENCE</scope>
    <source>
        <strain evidence="2">DSM 103496</strain>
    </source>
</reference>
<dbReference type="EMBL" id="JANYMP010000002">
    <property type="protein sequence ID" value="MCS7476172.1"/>
    <property type="molecule type" value="Genomic_DNA"/>
</dbReference>
<sequence length="284" mass="30974">MTVLVTAATGTTGRAVVHALLTAGQEVRALTRNPATADLPDGVEVVKGDLDRPDDLGAVLDGVDRVYYLPAGARDQQAVDRAEDFLALAVKSGLRRVVALTGSAITTRRPGSFELLLQVEQRIEASGLEWTHVRPHEFAVNKLDVWAHSVRTEGVVRNAFPDGTGVPVHEADIAEVAVVALLEDGHHGRAYTLTGPERLTHRQQAAAVAEGIGRPLRFEPLTFGQARRSYIEGGFPMEIAEYILCYQAEFAEEPPEVSPDFERVTGRPGRTLAEWARDHRADFE</sequence>
<comment type="caution">
    <text evidence="2">The sequence shown here is derived from an EMBL/GenBank/DDBJ whole genome shotgun (WGS) entry which is preliminary data.</text>
</comment>
<dbReference type="InterPro" id="IPR051604">
    <property type="entry name" value="Ergot_Alk_Oxidoreductase"/>
</dbReference>